<keyword evidence="2" id="KW-1185">Reference proteome</keyword>
<evidence type="ECO:0000313" key="2">
    <source>
        <dbReference type="Proteomes" id="UP000324222"/>
    </source>
</evidence>
<comment type="caution">
    <text evidence="1">The sequence shown here is derived from an EMBL/GenBank/DDBJ whole genome shotgun (WGS) entry which is preliminary data.</text>
</comment>
<gene>
    <name evidence="1" type="ORF">E2C01_001756</name>
</gene>
<sequence length="63" mass="7067">MDCGTGTSMAARHRGCRQRSWVIQALSEVSVVFLSDTGIDCLTYVCGKVTSVQQLLHDLYFRR</sequence>
<proteinExistence type="predicted"/>
<dbReference type="Proteomes" id="UP000324222">
    <property type="component" value="Unassembled WGS sequence"/>
</dbReference>
<reference evidence="1 2" key="1">
    <citation type="submission" date="2019-05" db="EMBL/GenBank/DDBJ databases">
        <title>Another draft genome of Portunus trituberculatus and its Hox gene families provides insights of decapod evolution.</title>
        <authorList>
            <person name="Jeong J.-H."/>
            <person name="Song I."/>
            <person name="Kim S."/>
            <person name="Choi T."/>
            <person name="Kim D."/>
            <person name="Ryu S."/>
            <person name="Kim W."/>
        </authorList>
    </citation>
    <scope>NUCLEOTIDE SEQUENCE [LARGE SCALE GENOMIC DNA]</scope>
    <source>
        <tissue evidence="1">Muscle</tissue>
    </source>
</reference>
<protein>
    <submittedName>
        <fullName evidence="1">Uncharacterized protein</fullName>
    </submittedName>
</protein>
<dbReference type="EMBL" id="VSRR010000057">
    <property type="protein sequence ID" value="MPC09153.1"/>
    <property type="molecule type" value="Genomic_DNA"/>
</dbReference>
<name>A0A5B7CNA7_PORTR</name>
<evidence type="ECO:0000313" key="1">
    <source>
        <dbReference type="EMBL" id="MPC09153.1"/>
    </source>
</evidence>
<organism evidence="1 2">
    <name type="scientific">Portunus trituberculatus</name>
    <name type="common">Swimming crab</name>
    <name type="synonym">Neptunus trituberculatus</name>
    <dbReference type="NCBI Taxonomy" id="210409"/>
    <lineage>
        <taxon>Eukaryota</taxon>
        <taxon>Metazoa</taxon>
        <taxon>Ecdysozoa</taxon>
        <taxon>Arthropoda</taxon>
        <taxon>Crustacea</taxon>
        <taxon>Multicrustacea</taxon>
        <taxon>Malacostraca</taxon>
        <taxon>Eumalacostraca</taxon>
        <taxon>Eucarida</taxon>
        <taxon>Decapoda</taxon>
        <taxon>Pleocyemata</taxon>
        <taxon>Brachyura</taxon>
        <taxon>Eubrachyura</taxon>
        <taxon>Portunoidea</taxon>
        <taxon>Portunidae</taxon>
        <taxon>Portuninae</taxon>
        <taxon>Portunus</taxon>
    </lineage>
</organism>
<dbReference type="AlphaFoldDB" id="A0A5B7CNA7"/>
<accession>A0A5B7CNA7</accession>